<dbReference type="EMBL" id="FOEN01000007">
    <property type="protein sequence ID" value="SEQ24886.1"/>
    <property type="molecule type" value="Genomic_DNA"/>
</dbReference>
<reference evidence="10 11" key="1">
    <citation type="submission" date="2016-10" db="EMBL/GenBank/DDBJ databases">
        <authorList>
            <person name="de Groot N.N."/>
        </authorList>
    </citation>
    <scope>NUCLEOTIDE SEQUENCE [LARGE SCALE GENOMIC DNA]</scope>
    <source>
        <strain evidence="10 11">DSM 15695</strain>
    </source>
</reference>
<feature type="transmembrane region" description="Helical" evidence="8">
    <location>
        <begin position="475"/>
        <end position="492"/>
    </location>
</feature>
<feature type="transmembrane region" description="Helical" evidence="8">
    <location>
        <begin position="296"/>
        <end position="320"/>
    </location>
</feature>
<evidence type="ECO:0000256" key="6">
    <source>
        <dbReference type="ARBA" id="ARBA00022989"/>
    </source>
</evidence>
<dbReference type="GO" id="GO:0005886">
    <property type="term" value="C:plasma membrane"/>
    <property type="evidence" value="ECO:0007669"/>
    <property type="project" value="UniProtKB-SubCell"/>
</dbReference>
<comment type="similarity">
    <text evidence="8">Belongs to the binding-protein-dependent transport system permease family.</text>
</comment>
<dbReference type="Proteomes" id="UP000198833">
    <property type="component" value="Unassembled WGS sequence"/>
</dbReference>
<dbReference type="AlphaFoldDB" id="A0A1H9EGJ9"/>
<feature type="transmembrane region" description="Helical" evidence="8">
    <location>
        <begin position="245"/>
        <end position="262"/>
    </location>
</feature>
<evidence type="ECO:0000256" key="3">
    <source>
        <dbReference type="ARBA" id="ARBA00022475"/>
    </source>
</evidence>
<evidence type="ECO:0000313" key="11">
    <source>
        <dbReference type="Proteomes" id="UP000198833"/>
    </source>
</evidence>
<keyword evidence="11" id="KW-1185">Reference proteome</keyword>
<dbReference type="InterPro" id="IPR035906">
    <property type="entry name" value="MetI-like_sf"/>
</dbReference>
<sequence length="553" mass="62178">MQKNQKIPFLRIGLGILFFILILGPILILLSRAVYSNGQLNLTQSFTVLLDSENVNTIANSLLLGFLVVVVSTILAFPIAFLLAKTEFSKHRWLDIILMVPFMTPPYIASMGWILFMQKRGLLQQLIPQITGSHRWFFSLAGLVIVMTFSNFPFMVNMMREALSNVPHSLEESAAVFGAPLHQRIKKILFPLIRANYAIAALLIFVRTISEYGAPATIGARFGFEVFTTSIHRNATVAPVSFENASILSILLMVICFLVWWVQSKITRKSQYNLVGSRSNRTGTMKLSLIKKLFSWIYLLIIFLVSIGIPYFSVIMTSLIKRRGRGLQSGNFTMDHYIHLFTDNQRALNALGNSFVLATVSACLCVLIGTLLVTVIRKKEKRMDYILEFTALIPQMLPGIVIVLGLMIFWNTVYQTLPVYNTMGMLLITYVALFIPYTINYVNSAYNQIGENIVEAGKIYGASTLQIFIRIHLPLLARSIILAWMMSFIIGLRELVGSSMVSPPGQYVISTFIMRESEQGSVSIGMAMATITVVLTILILLVLYQLIHRLKNE</sequence>
<name>A0A1H9EGJ9_9LACT</name>
<keyword evidence="6 8" id="KW-1133">Transmembrane helix</keyword>
<dbReference type="RefSeq" id="WP_092571966.1">
    <property type="nucleotide sequence ID" value="NZ_FOEN01000007.1"/>
</dbReference>
<dbReference type="PANTHER" id="PTHR43357:SF3">
    <property type="entry name" value="FE(3+)-TRANSPORT SYSTEM PERMEASE PROTEIN FBPB 2"/>
    <property type="match status" value="1"/>
</dbReference>
<evidence type="ECO:0000256" key="8">
    <source>
        <dbReference type="RuleBase" id="RU363032"/>
    </source>
</evidence>
<dbReference type="Pfam" id="PF00528">
    <property type="entry name" value="BPD_transp_1"/>
    <property type="match status" value="2"/>
</dbReference>
<feature type="transmembrane region" description="Helical" evidence="8">
    <location>
        <begin position="524"/>
        <end position="547"/>
    </location>
</feature>
<feature type="transmembrane region" description="Helical" evidence="8">
    <location>
        <begin position="188"/>
        <end position="206"/>
    </location>
</feature>
<dbReference type="CDD" id="cd06261">
    <property type="entry name" value="TM_PBP2"/>
    <property type="match status" value="2"/>
</dbReference>
<keyword evidence="3" id="KW-1003">Cell membrane</keyword>
<feature type="transmembrane region" description="Helical" evidence="8">
    <location>
        <begin position="350"/>
        <end position="373"/>
    </location>
</feature>
<dbReference type="OrthoDB" id="57323at2"/>
<feature type="transmembrane region" description="Helical" evidence="8">
    <location>
        <begin position="12"/>
        <end position="35"/>
    </location>
</feature>
<comment type="subcellular location">
    <subcellularLocation>
        <location evidence="1">Cell inner membrane</location>
        <topology evidence="1">Multi-pass membrane protein</topology>
    </subcellularLocation>
    <subcellularLocation>
        <location evidence="8">Cell membrane</location>
        <topology evidence="8">Multi-pass membrane protein</topology>
    </subcellularLocation>
</comment>
<evidence type="ECO:0000256" key="1">
    <source>
        <dbReference type="ARBA" id="ARBA00004429"/>
    </source>
</evidence>
<feature type="transmembrane region" description="Helical" evidence="8">
    <location>
        <begin position="96"/>
        <end position="116"/>
    </location>
</feature>
<feature type="domain" description="ABC transmembrane type-1" evidence="9">
    <location>
        <begin position="58"/>
        <end position="263"/>
    </location>
</feature>
<accession>A0A1H9EGJ9</accession>
<dbReference type="InterPro" id="IPR000515">
    <property type="entry name" value="MetI-like"/>
</dbReference>
<keyword evidence="5 8" id="KW-0812">Transmembrane</keyword>
<evidence type="ECO:0000256" key="4">
    <source>
        <dbReference type="ARBA" id="ARBA00022519"/>
    </source>
</evidence>
<dbReference type="GO" id="GO:0055085">
    <property type="term" value="P:transmembrane transport"/>
    <property type="evidence" value="ECO:0007669"/>
    <property type="project" value="InterPro"/>
</dbReference>
<evidence type="ECO:0000256" key="7">
    <source>
        <dbReference type="ARBA" id="ARBA00023136"/>
    </source>
</evidence>
<feature type="transmembrane region" description="Helical" evidence="8">
    <location>
        <begin position="136"/>
        <end position="156"/>
    </location>
</feature>
<evidence type="ECO:0000256" key="5">
    <source>
        <dbReference type="ARBA" id="ARBA00022692"/>
    </source>
</evidence>
<feature type="transmembrane region" description="Helical" evidence="8">
    <location>
        <begin position="385"/>
        <end position="410"/>
    </location>
</feature>
<proteinExistence type="inferred from homology"/>
<dbReference type="PROSITE" id="PS50928">
    <property type="entry name" value="ABC_TM1"/>
    <property type="match status" value="2"/>
</dbReference>
<protein>
    <submittedName>
        <fullName evidence="10">Iron(III) transport system permease protein</fullName>
    </submittedName>
</protein>
<evidence type="ECO:0000256" key="2">
    <source>
        <dbReference type="ARBA" id="ARBA00022448"/>
    </source>
</evidence>
<feature type="domain" description="ABC transmembrane type-1" evidence="9">
    <location>
        <begin position="351"/>
        <end position="543"/>
    </location>
</feature>
<evidence type="ECO:0000259" key="9">
    <source>
        <dbReference type="PROSITE" id="PS50928"/>
    </source>
</evidence>
<keyword evidence="7 8" id="KW-0472">Membrane</keyword>
<dbReference type="SUPFAM" id="SSF161098">
    <property type="entry name" value="MetI-like"/>
    <property type="match status" value="2"/>
</dbReference>
<keyword evidence="2 8" id="KW-0813">Transport</keyword>
<feature type="transmembrane region" description="Helical" evidence="8">
    <location>
        <begin position="62"/>
        <end position="84"/>
    </location>
</feature>
<evidence type="ECO:0000313" key="10">
    <source>
        <dbReference type="EMBL" id="SEQ24886.1"/>
    </source>
</evidence>
<dbReference type="Gene3D" id="1.10.3720.10">
    <property type="entry name" value="MetI-like"/>
    <property type="match status" value="2"/>
</dbReference>
<keyword evidence="4" id="KW-0997">Cell inner membrane</keyword>
<feature type="transmembrane region" description="Helical" evidence="8">
    <location>
        <begin position="422"/>
        <end position="442"/>
    </location>
</feature>
<dbReference type="STRING" id="89093.SAMN04488558_10733"/>
<organism evidence="10 11">
    <name type="scientific">Ignavigranum ruoffiae</name>
    <dbReference type="NCBI Taxonomy" id="89093"/>
    <lineage>
        <taxon>Bacteria</taxon>
        <taxon>Bacillati</taxon>
        <taxon>Bacillota</taxon>
        <taxon>Bacilli</taxon>
        <taxon>Lactobacillales</taxon>
        <taxon>Aerococcaceae</taxon>
        <taxon>Ignavigranum</taxon>
    </lineage>
</organism>
<gene>
    <name evidence="10" type="ORF">SAMN04488558_10733</name>
</gene>
<dbReference type="PANTHER" id="PTHR43357">
    <property type="entry name" value="INNER MEMBRANE ABC TRANSPORTER PERMEASE PROTEIN YDCV"/>
    <property type="match status" value="1"/>
</dbReference>